<proteinExistence type="inferred from homology"/>
<gene>
    <name evidence="14" type="primary">fliF</name>
    <name evidence="14" type="ORF">ATZ99_20270</name>
</gene>
<keyword evidence="15" id="KW-1185">Reference proteome</keyword>
<dbReference type="EMBL" id="LOHZ01000042">
    <property type="protein sequence ID" value="KYO64591.1"/>
    <property type="molecule type" value="Genomic_DNA"/>
</dbReference>
<dbReference type="GO" id="GO:0071973">
    <property type="term" value="P:bacterial-type flagellum-dependent cell motility"/>
    <property type="evidence" value="ECO:0007669"/>
    <property type="project" value="InterPro"/>
</dbReference>
<feature type="transmembrane region" description="Helical" evidence="11">
    <location>
        <begin position="25"/>
        <end position="43"/>
    </location>
</feature>
<keyword evidence="8 9" id="KW-0975">Bacterial flagellum</keyword>
<dbReference type="AlphaFoldDB" id="A0A162M9I2"/>
<reference evidence="14 15" key="1">
    <citation type="submission" date="2015-12" db="EMBL/GenBank/DDBJ databases">
        <title>Draft genome of Thermovenabulum gondwanense isolated from a red thermophilic microbial mat colonisisng an outflow channel of a bore well.</title>
        <authorList>
            <person name="Patel B.K."/>
        </authorList>
    </citation>
    <scope>NUCLEOTIDE SEQUENCE [LARGE SCALE GENOMIC DNA]</scope>
    <source>
        <strain evidence="14 15">R270</strain>
    </source>
</reference>
<evidence type="ECO:0000313" key="15">
    <source>
        <dbReference type="Proteomes" id="UP000075737"/>
    </source>
</evidence>
<dbReference type="RefSeq" id="WP_068749119.1">
    <property type="nucleotide sequence ID" value="NZ_LOHZ01000042.1"/>
</dbReference>
<keyword evidence="14" id="KW-0969">Cilium</keyword>
<dbReference type="Pfam" id="PF08345">
    <property type="entry name" value="YscJ_FliF_C"/>
    <property type="match status" value="1"/>
</dbReference>
<keyword evidence="5 11" id="KW-0812">Transmembrane</keyword>
<feature type="transmembrane region" description="Helical" evidence="11">
    <location>
        <begin position="433"/>
        <end position="454"/>
    </location>
</feature>
<keyword evidence="14" id="KW-0282">Flagellum</keyword>
<evidence type="ECO:0000313" key="14">
    <source>
        <dbReference type="EMBL" id="KYO64591.1"/>
    </source>
</evidence>
<dbReference type="InterPro" id="IPR000067">
    <property type="entry name" value="FlgMring_FliF"/>
</dbReference>
<dbReference type="PANTHER" id="PTHR30046">
    <property type="entry name" value="FLAGELLAR M-RING PROTEIN"/>
    <property type="match status" value="1"/>
</dbReference>
<feature type="region of interest" description="Disordered" evidence="10">
    <location>
        <begin position="310"/>
        <end position="341"/>
    </location>
</feature>
<comment type="function">
    <text evidence="9">The M ring may be actively involved in energy transduction.</text>
</comment>
<evidence type="ECO:0000256" key="10">
    <source>
        <dbReference type="SAM" id="MobiDB-lite"/>
    </source>
</evidence>
<dbReference type="NCBIfam" id="TIGR00206">
    <property type="entry name" value="fliF"/>
    <property type="match status" value="1"/>
</dbReference>
<comment type="subcellular location">
    <subcellularLocation>
        <location evidence="1 9">Bacterial flagellum basal body</location>
    </subcellularLocation>
    <subcellularLocation>
        <location evidence="2">Cell membrane</location>
        <topology evidence="2">Multi-pass membrane protein</topology>
    </subcellularLocation>
</comment>
<dbReference type="InterPro" id="IPR045851">
    <property type="entry name" value="AMP-bd_C_sf"/>
</dbReference>
<protein>
    <recommendedName>
        <fullName evidence="9">Flagellar M-ring protein</fullName>
    </recommendedName>
</protein>
<keyword evidence="6 11" id="KW-1133">Transmembrane helix</keyword>
<organism evidence="14 15">
    <name type="scientific">Thermovenabulum gondwanense</name>
    <dbReference type="NCBI Taxonomy" id="520767"/>
    <lineage>
        <taxon>Bacteria</taxon>
        <taxon>Bacillati</taxon>
        <taxon>Bacillota</taxon>
        <taxon>Clostridia</taxon>
        <taxon>Thermosediminibacterales</taxon>
        <taxon>Thermosediminibacteraceae</taxon>
        <taxon>Thermovenabulum</taxon>
    </lineage>
</organism>
<keyword evidence="14" id="KW-0966">Cell projection</keyword>
<evidence type="ECO:0000256" key="7">
    <source>
        <dbReference type="ARBA" id="ARBA00023136"/>
    </source>
</evidence>
<feature type="compositionally biased region" description="Low complexity" evidence="10">
    <location>
        <begin position="310"/>
        <end position="340"/>
    </location>
</feature>
<dbReference type="PATRIC" id="fig|520767.4.peg.2148"/>
<dbReference type="PIRSF" id="PIRSF004862">
    <property type="entry name" value="FliF"/>
    <property type="match status" value="1"/>
</dbReference>
<dbReference type="PANTHER" id="PTHR30046:SF0">
    <property type="entry name" value="FLAGELLAR M-RING PROTEIN"/>
    <property type="match status" value="1"/>
</dbReference>
<evidence type="ECO:0000256" key="3">
    <source>
        <dbReference type="ARBA" id="ARBA00007971"/>
    </source>
</evidence>
<sequence length="518" mass="58423">MNFEEIKTRIIEFWESKSKTQKIRFISGTIIVLLSVFLLFYFITKPQYAVLYSNLDTKDAGEIVKRLDAMKVKYRLIDSGKTIEVESKDVYKIRLSLAQEGLPSGGEIGFNDIFGKMNLGMTEWEKQVRYNQALQGELTRTIKELNQVEEARVHLVIPQKTLFIDPSGQKEASAAVFLKLKPGEKLEEEEVKGIINLISHSVEGLKPENVTIVDEYGRVLSNISLSEDNSRQIVDSQFAVQYKFQNDLQSKVQSLLEQIFGPGNVAVRVNAQLNFDKKVVENKLFTSPNPESGEGILRSVQEIKEYFSGNSSSPVGVPGTTSQIPGYQGQQNQGGSSSYQKTDTVKNYELNESIENITIAPGAVKKLTVSVVINRNLTDEEKNKIASLVGSAIGFDSNRDIITVEGMTFERSLTESLAKQMEEDKKSQARQRLYILVISAIALILVFVIARRLLTARKRAMEEKLAQQLILQQAATSSKEKEDLNILEEKNRTRDIEMLVRNRPEDVAKIIRSWLNEE</sequence>
<evidence type="ECO:0000256" key="4">
    <source>
        <dbReference type="ARBA" id="ARBA00022475"/>
    </source>
</evidence>
<dbReference type="InterPro" id="IPR043427">
    <property type="entry name" value="YscJ/FliF"/>
</dbReference>
<evidence type="ECO:0000256" key="1">
    <source>
        <dbReference type="ARBA" id="ARBA00004117"/>
    </source>
</evidence>
<feature type="domain" description="Flagellar M-ring N-terminal" evidence="12">
    <location>
        <begin position="44"/>
        <end position="221"/>
    </location>
</feature>
<comment type="caution">
    <text evidence="14">The sequence shown here is derived from an EMBL/GenBank/DDBJ whole genome shotgun (WGS) entry which is preliminary data.</text>
</comment>
<dbReference type="Pfam" id="PF01514">
    <property type="entry name" value="YscJ_FliF"/>
    <property type="match status" value="1"/>
</dbReference>
<dbReference type="PRINTS" id="PR01009">
    <property type="entry name" value="FLGMRINGFLIF"/>
</dbReference>
<dbReference type="Proteomes" id="UP000075737">
    <property type="component" value="Unassembled WGS sequence"/>
</dbReference>
<dbReference type="GO" id="GO:0009431">
    <property type="term" value="C:bacterial-type flagellum basal body, MS ring"/>
    <property type="evidence" value="ECO:0007669"/>
    <property type="project" value="InterPro"/>
</dbReference>
<dbReference type="GO" id="GO:0003774">
    <property type="term" value="F:cytoskeletal motor activity"/>
    <property type="evidence" value="ECO:0007669"/>
    <property type="project" value="InterPro"/>
</dbReference>
<keyword evidence="4" id="KW-1003">Cell membrane</keyword>
<dbReference type="STRING" id="520767.ATZ99_20270"/>
<evidence type="ECO:0000259" key="12">
    <source>
        <dbReference type="Pfam" id="PF01514"/>
    </source>
</evidence>
<evidence type="ECO:0000256" key="9">
    <source>
        <dbReference type="PIRNR" id="PIRNR004862"/>
    </source>
</evidence>
<evidence type="ECO:0000256" key="6">
    <source>
        <dbReference type="ARBA" id="ARBA00022989"/>
    </source>
</evidence>
<evidence type="ECO:0000259" key="13">
    <source>
        <dbReference type="Pfam" id="PF08345"/>
    </source>
</evidence>
<evidence type="ECO:0000256" key="11">
    <source>
        <dbReference type="SAM" id="Phobius"/>
    </source>
</evidence>
<dbReference type="OrthoDB" id="9807026at2"/>
<evidence type="ECO:0000256" key="2">
    <source>
        <dbReference type="ARBA" id="ARBA00004651"/>
    </source>
</evidence>
<keyword evidence="7 11" id="KW-0472">Membrane</keyword>
<evidence type="ECO:0000256" key="5">
    <source>
        <dbReference type="ARBA" id="ARBA00022692"/>
    </source>
</evidence>
<evidence type="ECO:0000256" key="8">
    <source>
        <dbReference type="ARBA" id="ARBA00023143"/>
    </source>
</evidence>
<dbReference type="InterPro" id="IPR013556">
    <property type="entry name" value="Flag_M-ring_C"/>
</dbReference>
<dbReference type="GO" id="GO:0005886">
    <property type="term" value="C:plasma membrane"/>
    <property type="evidence" value="ECO:0007669"/>
    <property type="project" value="UniProtKB-SubCell"/>
</dbReference>
<comment type="similarity">
    <text evidence="3 9">Belongs to the FliF family.</text>
</comment>
<name>A0A162M9I2_9FIRM</name>
<dbReference type="Gene3D" id="3.30.300.30">
    <property type="match status" value="1"/>
</dbReference>
<feature type="domain" description="Flagellar M-ring C-terminal" evidence="13">
    <location>
        <begin position="256"/>
        <end position="409"/>
    </location>
</feature>
<accession>A0A162M9I2</accession>
<dbReference type="InterPro" id="IPR006182">
    <property type="entry name" value="FliF_N_dom"/>
</dbReference>